<keyword evidence="4" id="KW-1185">Reference proteome</keyword>
<evidence type="ECO:0000259" key="2">
    <source>
        <dbReference type="Pfam" id="PF12729"/>
    </source>
</evidence>
<dbReference type="InterPro" id="IPR024478">
    <property type="entry name" value="HlyB_4HB_MCP"/>
</dbReference>
<proteinExistence type="predicted"/>
<dbReference type="EMBL" id="JASCTH010000032">
    <property type="protein sequence ID" value="MDI6104332.1"/>
    <property type="molecule type" value="Genomic_DNA"/>
</dbReference>
<evidence type="ECO:0000313" key="3">
    <source>
        <dbReference type="EMBL" id="MDI6104332.1"/>
    </source>
</evidence>
<gene>
    <name evidence="3" type="ORF">QLQ12_37645</name>
</gene>
<sequence>MRAEENHVNTSVGAVPVTPVAAGRRSFADLSVNIKILTAVALAALVALLVGVLGLSALGEASDSAQRIYRSNVASVKAIGVLDKATVQARLDTAFQIISQKPADTQKYTDAFAAGQETFATALAAYAE</sequence>
<evidence type="ECO:0000313" key="4">
    <source>
        <dbReference type="Proteomes" id="UP001241758"/>
    </source>
</evidence>
<feature type="domain" description="Chemotaxis methyl-accepting receptor HlyB-like 4HB MCP" evidence="2">
    <location>
        <begin position="30"/>
        <end position="126"/>
    </location>
</feature>
<dbReference type="Proteomes" id="UP001241758">
    <property type="component" value="Unassembled WGS sequence"/>
</dbReference>
<protein>
    <submittedName>
        <fullName evidence="3">MCP four helix bundle domain-containing protein</fullName>
    </submittedName>
</protein>
<keyword evidence="1" id="KW-0812">Transmembrane</keyword>
<organism evidence="3 4">
    <name type="scientific">Actinoplanes sandaracinus</name>
    <dbReference type="NCBI Taxonomy" id="3045177"/>
    <lineage>
        <taxon>Bacteria</taxon>
        <taxon>Bacillati</taxon>
        <taxon>Actinomycetota</taxon>
        <taxon>Actinomycetes</taxon>
        <taxon>Micromonosporales</taxon>
        <taxon>Micromonosporaceae</taxon>
        <taxon>Actinoplanes</taxon>
    </lineage>
</organism>
<keyword evidence="1" id="KW-1133">Transmembrane helix</keyword>
<comment type="caution">
    <text evidence="3">The sequence shown here is derived from an EMBL/GenBank/DDBJ whole genome shotgun (WGS) entry which is preliminary data.</text>
</comment>
<evidence type="ECO:0000256" key="1">
    <source>
        <dbReference type="SAM" id="Phobius"/>
    </source>
</evidence>
<reference evidence="3 4" key="1">
    <citation type="submission" date="2023-05" db="EMBL/GenBank/DDBJ databases">
        <title>Actinoplanes sp. NEAU-A12 genome sequencing.</title>
        <authorList>
            <person name="Wang Z.-S."/>
        </authorList>
    </citation>
    <scope>NUCLEOTIDE SEQUENCE [LARGE SCALE GENOMIC DNA]</scope>
    <source>
        <strain evidence="3 4">NEAU-A12</strain>
    </source>
</reference>
<accession>A0ABT6WX74</accession>
<dbReference type="Pfam" id="PF12729">
    <property type="entry name" value="4HB_MCP_1"/>
    <property type="match status" value="1"/>
</dbReference>
<feature type="transmembrane region" description="Helical" evidence="1">
    <location>
        <begin position="36"/>
        <end position="58"/>
    </location>
</feature>
<dbReference type="RefSeq" id="WP_282765699.1">
    <property type="nucleotide sequence ID" value="NZ_JASCTH010000032.1"/>
</dbReference>
<keyword evidence="1" id="KW-0472">Membrane</keyword>
<name>A0ABT6WX74_9ACTN</name>